<keyword evidence="3" id="KW-1185">Reference proteome</keyword>
<dbReference type="AlphaFoldDB" id="A0A183NRE2"/>
<dbReference type="SUPFAM" id="SSF47473">
    <property type="entry name" value="EF-hand"/>
    <property type="match status" value="1"/>
</dbReference>
<evidence type="ECO:0000256" key="1">
    <source>
        <dbReference type="SAM" id="MobiDB-lite"/>
    </source>
</evidence>
<dbReference type="InterPro" id="IPR011992">
    <property type="entry name" value="EF-hand-dom_pair"/>
</dbReference>
<evidence type="ECO:0000313" key="2">
    <source>
        <dbReference type="EMBL" id="VDP24529.1"/>
    </source>
</evidence>
<dbReference type="Gene3D" id="1.10.238.10">
    <property type="entry name" value="EF-hand"/>
    <property type="match status" value="1"/>
</dbReference>
<feature type="compositionally biased region" description="Low complexity" evidence="1">
    <location>
        <begin position="32"/>
        <end position="42"/>
    </location>
</feature>
<dbReference type="STRING" id="31246.A0A183NRE2"/>
<protein>
    <submittedName>
        <fullName evidence="2">Uncharacterized protein</fullName>
    </submittedName>
</protein>
<gene>
    <name evidence="2" type="ORF">SMTD_LOCUS4678</name>
</gene>
<dbReference type="EMBL" id="UZAL01026688">
    <property type="protein sequence ID" value="VDP24529.1"/>
    <property type="molecule type" value="Genomic_DNA"/>
</dbReference>
<name>A0A183NRE2_9TREM</name>
<reference evidence="2 3" key="1">
    <citation type="submission" date="2018-11" db="EMBL/GenBank/DDBJ databases">
        <authorList>
            <consortium name="Pathogen Informatics"/>
        </authorList>
    </citation>
    <scope>NUCLEOTIDE SEQUENCE [LARGE SCALE GENOMIC DNA]</scope>
    <source>
        <strain>Denwood</strain>
        <strain evidence="3">Zambia</strain>
    </source>
</reference>
<evidence type="ECO:0000313" key="3">
    <source>
        <dbReference type="Proteomes" id="UP000269396"/>
    </source>
</evidence>
<dbReference type="Proteomes" id="UP000269396">
    <property type="component" value="Unassembled WGS sequence"/>
</dbReference>
<sequence length="353" mass="40781">MTINVENEPNSIKQENIIVPSFITTTDEDNENLLNNNNNNNTPLKSDRESRSCQSRLLKRNRSINSVTSRQNYNETIMNNSENQLIIPNSIGIPHIIGNVLTRNNDSLQSSMKSDIHRIRFPSVDRIPYSSTKRTSRISTSTFSSNRSTISSNARFDIDEIIFTLHEKATHNYRELRHNFIINDPMGVGNLRREALARVLTRLLYWPVKQKHITQILSQLGFPKDKQIINFTEFYAALCPQNNNNNTINYYEYKPTSINKTDDLYHNNNNSKHSNFSNNHKQPVPMEQTITIENSNTLVPVNQADKSINNHVNNTTKQNWSFLTELPQDISRKSNFLLAHQVMSILRQRLLKG</sequence>
<feature type="region of interest" description="Disordered" evidence="1">
    <location>
        <begin position="28"/>
        <end position="51"/>
    </location>
</feature>
<accession>A0A183NRE2</accession>
<organism evidence="2 3">
    <name type="scientific">Schistosoma mattheei</name>
    <dbReference type="NCBI Taxonomy" id="31246"/>
    <lineage>
        <taxon>Eukaryota</taxon>
        <taxon>Metazoa</taxon>
        <taxon>Spiralia</taxon>
        <taxon>Lophotrochozoa</taxon>
        <taxon>Platyhelminthes</taxon>
        <taxon>Trematoda</taxon>
        <taxon>Digenea</taxon>
        <taxon>Strigeidida</taxon>
        <taxon>Schistosomatoidea</taxon>
        <taxon>Schistosomatidae</taxon>
        <taxon>Schistosoma</taxon>
    </lineage>
</organism>
<proteinExistence type="predicted"/>